<gene>
    <name evidence="12" type="primary">galE</name>
    <name evidence="12" type="ORF">HY618_07410</name>
</gene>
<protein>
    <recommendedName>
        <fullName evidence="6 10">UDP-glucose 4-epimerase</fullName>
        <ecNumber evidence="5 10">5.1.3.2</ecNumber>
    </recommendedName>
</protein>
<feature type="domain" description="NAD-dependent epimerase/dehydratase" evidence="11">
    <location>
        <begin position="5"/>
        <end position="253"/>
    </location>
</feature>
<keyword evidence="7 10" id="KW-0520">NAD</keyword>
<comment type="similarity">
    <text evidence="4 10">Belongs to the NAD(P)-dependent epimerase/dehydratase family.</text>
</comment>
<dbReference type="EC" id="5.1.3.2" evidence="5 10"/>
<evidence type="ECO:0000256" key="9">
    <source>
        <dbReference type="ARBA" id="ARBA00023277"/>
    </source>
</evidence>
<evidence type="ECO:0000256" key="3">
    <source>
        <dbReference type="ARBA" id="ARBA00004947"/>
    </source>
</evidence>
<evidence type="ECO:0000256" key="7">
    <source>
        <dbReference type="ARBA" id="ARBA00023027"/>
    </source>
</evidence>
<comment type="catalytic activity">
    <reaction evidence="1 10">
        <text>UDP-alpha-D-glucose = UDP-alpha-D-galactose</text>
        <dbReference type="Rhea" id="RHEA:22168"/>
        <dbReference type="ChEBI" id="CHEBI:58885"/>
        <dbReference type="ChEBI" id="CHEBI:66914"/>
        <dbReference type="EC" id="5.1.3.2"/>
    </reaction>
</comment>
<dbReference type="SUPFAM" id="SSF51735">
    <property type="entry name" value="NAD(P)-binding Rossmann-fold domains"/>
    <property type="match status" value="1"/>
</dbReference>
<comment type="caution">
    <text evidence="12">The sequence shown here is derived from an EMBL/GenBank/DDBJ whole genome shotgun (WGS) entry which is preliminary data.</text>
</comment>
<dbReference type="Gene3D" id="3.40.50.720">
    <property type="entry name" value="NAD(P)-binding Rossmann-like Domain"/>
    <property type="match status" value="1"/>
</dbReference>
<dbReference type="GO" id="GO:0033499">
    <property type="term" value="P:galactose catabolic process via UDP-galactose, Leloir pathway"/>
    <property type="evidence" value="ECO:0007669"/>
    <property type="project" value="TreeGrafter"/>
</dbReference>
<evidence type="ECO:0000256" key="8">
    <source>
        <dbReference type="ARBA" id="ARBA00023235"/>
    </source>
</evidence>
<dbReference type="EMBL" id="JACQRX010000322">
    <property type="protein sequence ID" value="MBI4252272.1"/>
    <property type="molecule type" value="Genomic_DNA"/>
</dbReference>
<evidence type="ECO:0000256" key="10">
    <source>
        <dbReference type="RuleBase" id="RU366046"/>
    </source>
</evidence>
<dbReference type="CDD" id="cd05247">
    <property type="entry name" value="UDP_G4E_1_SDR_e"/>
    <property type="match status" value="1"/>
</dbReference>
<evidence type="ECO:0000313" key="13">
    <source>
        <dbReference type="Proteomes" id="UP000752292"/>
    </source>
</evidence>
<dbReference type="GO" id="GO:0003978">
    <property type="term" value="F:UDP-glucose 4-epimerase activity"/>
    <property type="evidence" value="ECO:0007669"/>
    <property type="project" value="UniProtKB-UniRule"/>
</dbReference>
<evidence type="ECO:0000256" key="5">
    <source>
        <dbReference type="ARBA" id="ARBA00013189"/>
    </source>
</evidence>
<sequence>MNPAVLVTGGAGFIGSHTSKLLWRAGYQPVVYDNLVNGNRWAVKWGPFVEGDLADPAILRRTLREYSIKAVIHFAAYAYVGESMRAAGKYFSNNVINTLNLLEAMRETGVRHIVFSSSCATYGIPSRLPIAETEPQSPISPYGETKLMAEKALRWYGEVHGFRWAALRYFNAAGADPEGEIGEHHDPETHLIPLVIQTALGQRPQVEIFGTDYPTPDGTALRDYIHVTDLADAHVRALEHLLAGGECAPFNLGTGSGHSVLDVIRTVERLSGRELALRTSPRREGDPAVLVADPARAGRVLGWEPRFAGLSDIVRTAWSWHARPASPVAGYAPALEPANGAVPR</sequence>
<comment type="subunit">
    <text evidence="10">Homodimer.</text>
</comment>
<dbReference type="InterPro" id="IPR001509">
    <property type="entry name" value="Epimerase_deHydtase"/>
</dbReference>
<keyword evidence="8 10" id="KW-0413">Isomerase</keyword>
<evidence type="ECO:0000256" key="4">
    <source>
        <dbReference type="ARBA" id="ARBA00007637"/>
    </source>
</evidence>
<dbReference type="Pfam" id="PF01370">
    <property type="entry name" value="Epimerase"/>
    <property type="match status" value="1"/>
</dbReference>
<evidence type="ECO:0000256" key="2">
    <source>
        <dbReference type="ARBA" id="ARBA00001911"/>
    </source>
</evidence>
<comment type="pathway">
    <text evidence="3 10">Carbohydrate metabolism; galactose metabolism.</text>
</comment>
<keyword evidence="9 10" id="KW-0119">Carbohydrate metabolism</keyword>
<dbReference type="InterPro" id="IPR005886">
    <property type="entry name" value="UDP_G4E"/>
</dbReference>
<accession>A0A932ZY03</accession>
<dbReference type="NCBIfam" id="TIGR01179">
    <property type="entry name" value="galE"/>
    <property type="match status" value="1"/>
</dbReference>
<evidence type="ECO:0000256" key="1">
    <source>
        <dbReference type="ARBA" id="ARBA00000083"/>
    </source>
</evidence>
<evidence type="ECO:0000256" key="6">
    <source>
        <dbReference type="ARBA" id="ARBA00018569"/>
    </source>
</evidence>
<evidence type="ECO:0000313" key="12">
    <source>
        <dbReference type="EMBL" id="MBI4252272.1"/>
    </source>
</evidence>
<proteinExistence type="inferred from homology"/>
<dbReference type="Proteomes" id="UP000752292">
    <property type="component" value="Unassembled WGS sequence"/>
</dbReference>
<dbReference type="InterPro" id="IPR036291">
    <property type="entry name" value="NAD(P)-bd_dom_sf"/>
</dbReference>
<organism evidence="12 13">
    <name type="scientific">Tectimicrobiota bacterium</name>
    <dbReference type="NCBI Taxonomy" id="2528274"/>
    <lineage>
        <taxon>Bacteria</taxon>
        <taxon>Pseudomonadati</taxon>
        <taxon>Nitrospinota/Tectimicrobiota group</taxon>
        <taxon>Candidatus Tectimicrobiota</taxon>
    </lineage>
</organism>
<name>A0A932ZY03_UNCTE</name>
<comment type="cofactor">
    <cofactor evidence="2 10">
        <name>NAD(+)</name>
        <dbReference type="ChEBI" id="CHEBI:57540"/>
    </cofactor>
</comment>
<reference evidence="12" key="1">
    <citation type="submission" date="2020-07" db="EMBL/GenBank/DDBJ databases">
        <title>Huge and variable diversity of episymbiotic CPR bacteria and DPANN archaea in groundwater ecosystems.</title>
        <authorList>
            <person name="He C.Y."/>
            <person name="Keren R."/>
            <person name="Whittaker M."/>
            <person name="Farag I.F."/>
            <person name="Doudna J."/>
            <person name="Cate J.H.D."/>
            <person name="Banfield J.F."/>
        </authorList>
    </citation>
    <scope>NUCLEOTIDE SEQUENCE</scope>
    <source>
        <strain evidence="12">NC_groundwater_1370_Ag_S-0.2um_69_93</strain>
    </source>
</reference>
<dbReference type="PANTHER" id="PTHR43725:SF53">
    <property type="entry name" value="UDP-ARABINOSE 4-EPIMERASE 1"/>
    <property type="match status" value="1"/>
</dbReference>
<dbReference type="PANTHER" id="PTHR43725">
    <property type="entry name" value="UDP-GLUCOSE 4-EPIMERASE"/>
    <property type="match status" value="1"/>
</dbReference>
<dbReference type="Gene3D" id="3.90.25.10">
    <property type="entry name" value="UDP-galactose 4-epimerase, domain 1"/>
    <property type="match status" value="1"/>
</dbReference>
<dbReference type="AlphaFoldDB" id="A0A932ZY03"/>
<evidence type="ECO:0000259" key="11">
    <source>
        <dbReference type="Pfam" id="PF01370"/>
    </source>
</evidence>